<dbReference type="SUPFAM" id="SSF55874">
    <property type="entry name" value="ATPase domain of HSP90 chaperone/DNA topoisomerase II/histidine kinase"/>
    <property type="match status" value="1"/>
</dbReference>
<evidence type="ECO:0000259" key="15">
    <source>
        <dbReference type="PROSITE" id="PS50109"/>
    </source>
</evidence>
<dbReference type="CDD" id="cd00146">
    <property type="entry name" value="PKD"/>
    <property type="match status" value="1"/>
</dbReference>
<evidence type="ECO:0000256" key="3">
    <source>
        <dbReference type="ARBA" id="ARBA00022553"/>
    </source>
</evidence>
<dbReference type="InterPro" id="IPR011123">
    <property type="entry name" value="Y_Y_Y"/>
</dbReference>
<dbReference type="PROSITE" id="PS00041">
    <property type="entry name" value="HTH_ARAC_FAMILY_1"/>
    <property type="match status" value="1"/>
</dbReference>
<dbReference type="SMART" id="SM00342">
    <property type="entry name" value="HTH_ARAC"/>
    <property type="match status" value="1"/>
</dbReference>
<dbReference type="SUPFAM" id="SSF63829">
    <property type="entry name" value="Calcium-dependent phosphotriesterase"/>
    <property type="match status" value="3"/>
</dbReference>
<dbReference type="InterPro" id="IPR009057">
    <property type="entry name" value="Homeodomain-like_sf"/>
</dbReference>
<dbReference type="GO" id="GO:0043565">
    <property type="term" value="F:sequence-specific DNA binding"/>
    <property type="evidence" value="ECO:0007669"/>
    <property type="project" value="InterPro"/>
</dbReference>
<evidence type="ECO:0000256" key="5">
    <source>
        <dbReference type="ARBA" id="ARBA00022741"/>
    </source>
</evidence>
<accession>A0A2D0NDI2</accession>
<keyword evidence="13" id="KW-1133">Transmembrane helix</keyword>
<dbReference type="Pfam" id="PF00512">
    <property type="entry name" value="HisKA"/>
    <property type="match status" value="1"/>
</dbReference>
<feature type="transmembrane region" description="Helical" evidence="13">
    <location>
        <begin position="773"/>
        <end position="798"/>
    </location>
</feature>
<evidence type="ECO:0000256" key="6">
    <source>
        <dbReference type="ARBA" id="ARBA00022777"/>
    </source>
</evidence>
<dbReference type="InterPro" id="IPR018060">
    <property type="entry name" value="HTH_AraC"/>
</dbReference>
<dbReference type="Pfam" id="PF07494">
    <property type="entry name" value="Reg_prop"/>
    <property type="match status" value="4"/>
</dbReference>
<keyword evidence="18" id="KW-1185">Reference proteome</keyword>
<dbReference type="InterPro" id="IPR018062">
    <property type="entry name" value="HTH_AraC-typ_CS"/>
</dbReference>
<keyword evidence="3 12" id="KW-0597">Phosphoprotein</keyword>
<dbReference type="Pfam" id="PF00072">
    <property type="entry name" value="Response_reg"/>
    <property type="match status" value="1"/>
</dbReference>
<keyword evidence="13" id="KW-0472">Membrane</keyword>
<comment type="caution">
    <text evidence="17">The sequence shown here is derived from an EMBL/GenBank/DDBJ whole genome shotgun (WGS) entry which is preliminary data.</text>
</comment>
<evidence type="ECO:0000313" key="17">
    <source>
        <dbReference type="EMBL" id="PHN06552.1"/>
    </source>
</evidence>
<dbReference type="InterPro" id="IPR036097">
    <property type="entry name" value="HisK_dim/P_sf"/>
</dbReference>
<dbReference type="PROSITE" id="PS50109">
    <property type="entry name" value="HIS_KIN"/>
    <property type="match status" value="1"/>
</dbReference>
<dbReference type="GO" id="GO:0003700">
    <property type="term" value="F:DNA-binding transcription factor activity"/>
    <property type="evidence" value="ECO:0007669"/>
    <property type="project" value="InterPro"/>
</dbReference>
<evidence type="ECO:0000256" key="8">
    <source>
        <dbReference type="ARBA" id="ARBA00023012"/>
    </source>
</evidence>
<evidence type="ECO:0000256" key="2">
    <source>
        <dbReference type="ARBA" id="ARBA00012438"/>
    </source>
</evidence>
<dbReference type="FunFam" id="2.60.40.10:FF:000791">
    <property type="entry name" value="Two-component system sensor histidine kinase/response regulator"/>
    <property type="match status" value="1"/>
</dbReference>
<dbReference type="GO" id="GO:0005524">
    <property type="term" value="F:ATP binding"/>
    <property type="evidence" value="ECO:0007669"/>
    <property type="project" value="UniProtKB-KW"/>
</dbReference>
<evidence type="ECO:0000256" key="9">
    <source>
        <dbReference type="ARBA" id="ARBA00023015"/>
    </source>
</evidence>
<dbReference type="InterPro" id="IPR004358">
    <property type="entry name" value="Sig_transdc_His_kin-like_C"/>
</dbReference>
<dbReference type="PRINTS" id="PR00344">
    <property type="entry name" value="BCTRLSENSOR"/>
</dbReference>
<evidence type="ECO:0000313" key="18">
    <source>
        <dbReference type="Proteomes" id="UP000223913"/>
    </source>
</evidence>
<dbReference type="Gene3D" id="3.40.50.2300">
    <property type="match status" value="1"/>
</dbReference>
<dbReference type="InterPro" id="IPR011006">
    <property type="entry name" value="CheY-like_superfamily"/>
</dbReference>
<dbReference type="Pfam" id="PF02518">
    <property type="entry name" value="HATPase_c"/>
    <property type="match status" value="1"/>
</dbReference>
<keyword evidence="6" id="KW-0418">Kinase</keyword>
<dbReference type="InterPro" id="IPR011110">
    <property type="entry name" value="Reg_prop"/>
</dbReference>
<keyword evidence="10" id="KW-0238">DNA-binding</keyword>
<dbReference type="Proteomes" id="UP000223913">
    <property type="component" value="Unassembled WGS sequence"/>
</dbReference>
<dbReference type="InterPro" id="IPR005467">
    <property type="entry name" value="His_kinase_dom"/>
</dbReference>
<dbReference type="InterPro" id="IPR013783">
    <property type="entry name" value="Ig-like_fold"/>
</dbReference>
<dbReference type="InterPro" id="IPR015943">
    <property type="entry name" value="WD40/YVTN_repeat-like_dom_sf"/>
</dbReference>
<feature type="domain" description="HTH araC/xylS-type" evidence="14">
    <location>
        <begin position="1219"/>
        <end position="1317"/>
    </location>
</feature>
<dbReference type="FunFam" id="3.30.565.10:FF:000037">
    <property type="entry name" value="Hybrid sensor histidine kinase/response regulator"/>
    <property type="match status" value="1"/>
</dbReference>
<sequence length="1317" mass="149286">MRVQFTRTILLLTALVTTIGLHAIEFQYLTVEQELSSNVVYQSLQDQYGLIWIATRKGIDRYDGTSLRHYDLPSESESLNAAYALFWDHQDQLWAGSSEGIFRYDRANDTFTALADKSNLPRNKINAIWMDREGYLWIGTAQGLAVIDPDRPDAAGTIIVPDELSGIRSLFQDSRGDMWVGSKDQVYRYQRAQNKWESLPELFPRTSDRVSPSLLALCFFEDQQQRIWIGTDNRAVWVIDSASRSIQSLSDLNPQWPNGAVRSINFWPNGEVVVGIDGSGLLSLGEDLRMRERFIQDPNQKKSLNDNGIYHIFRDREARYWISTYGGGINIYDPQRPEFDLIQHQSYRPNSLGNNFTRAILEDSQGDLWVGTEKGISRYQPGLDQWTRYFNDPGNPNLLGNNNVLSLHEDRQGYIWAGTYGGGVSRIDPQTGRTTTFRHRSDDPQTIGTDFVYTIYEDREGVFWFGGIRGALTSYTPATDAYQYYEVPSVYDIFEVKNGLLYFGTVNGLFRLEKASGDIRQVHLPGIPQRVDIISMQQTRDSTLWLGTEGSGLIALSPDGSTVKQYVVADGLPSNSVVGILEDDFHRLWLSTSHGLSCLDPAKGNFINFGMSDGIGNFEFNRQAFANTRDGFFLFGGQNGITRFHPDILQQMVSNTPTLVFTDFKLFNRSVVPNSEGSPLDQQINETSRIELRHNQNAFSFEFTAIDFQNPAKNKYTWRLDGFEADWSPPTSDPSAVYTNLNSGDYTFQVKVSPDGQQWSEARSIAITIATPFWLSGWAFVLYALIGGSITALLINYFRIRIKERHSEEKIRFFVNIAHDLRTPLTLIKGPIRDMQQDPGLPEALQPQIDLIDKNATRLHQLMTQLLDFQKAGLGKMEFQVREKDIVAYLREKTELFQPWAREKSIQLTFHSDTDQLCLYYDTDKLDKIIYNLLSNALKYTPDHGRIGLKVSQEKDTCSITLSDNGIGIPKDQQSLLFKRYTRATNAVNYQIPGSGVGLMLVYQLVKLHKGRIELSSEENAGTTIRIWLPLGRRHLEDHQILTEAPAVSVPAPAIIPEPKASPVIQEDGDAPTILVVEDHPEIRSYLTSNLGRHYRILEAEEGAKGLRLAREKAPDLIISDVMMPEIDGMSLCKQIKSNFETSHIPVILLTALQGTDYNIQGVESGADVYLEKPFELKVLEAYVKNLIALRIRLREKFLSLEEPQPQDFPNAREHAFIEQLTGLIHQHLENEAFTVDLLCQEIALSRPVLFRKLKALTGQNIQNFIRIIRLKKAKELLEREQLTVAEAAYKTGFSSPKYFSTSFRKHFGVKPSEVGG</sequence>
<organism evidence="17 18">
    <name type="scientific">Flavilitoribacter nigricans (strain ATCC 23147 / DSM 23189 / NBRC 102662 / NCIMB 1420 / SS-2)</name>
    <name type="common">Lewinella nigricans</name>
    <dbReference type="NCBI Taxonomy" id="1122177"/>
    <lineage>
        <taxon>Bacteria</taxon>
        <taxon>Pseudomonadati</taxon>
        <taxon>Bacteroidota</taxon>
        <taxon>Saprospiria</taxon>
        <taxon>Saprospirales</taxon>
        <taxon>Lewinellaceae</taxon>
        <taxon>Flavilitoribacter</taxon>
    </lineage>
</organism>
<evidence type="ECO:0000259" key="14">
    <source>
        <dbReference type="PROSITE" id="PS01124"/>
    </source>
</evidence>
<reference evidence="17 18" key="1">
    <citation type="submission" date="2017-10" db="EMBL/GenBank/DDBJ databases">
        <title>The draft genome sequence of Lewinella nigricans NBRC 102662.</title>
        <authorList>
            <person name="Wang K."/>
        </authorList>
    </citation>
    <scope>NUCLEOTIDE SEQUENCE [LARGE SCALE GENOMIC DNA]</scope>
    <source>
        <strain evidence="17 18">NBRC 102662</strain>
    </source>
</reference>
<dbReference type="InterPro" id="IPR003661">
    <property type="entry name" value="HisK_dim/P_dom"/>
</dbReference>
<evidence type="ECO:0000256" key="4">
    <source>
        <dbReference type="ARBA" id="ARBA00022679"/>
    </source>
</evidence>
<keyword evidence="5" id="KW-0547">Nucleotide-binding</keyword>
<dbReference type="Gene3D" id="1.10.287.130">
    <property type="match status" value="1"/>
</dbReference>
<feature type="modified residue" description="4-aspartylphosphate" evidence="12">
    <location>
        <position position="1121"/>
    </location>
</feature>
<keyword evidence="11" id="KW-0804">Transcription</keyword>
<protein>
    <recommendedName>
        <fullName evidence="2">histidine kinase</fullName>
        <ecNumber evidence="2">2.7.13.3</ecNumber>
    </recommendedName>
</protein>
<evidence type="ECO:0000256" key="13">
    <source>
        <dbReference type="SAM" id="Phobius"/>
    </source>
</evidence>
<dbReference type="PROSITE" id="PS01124">
    <property type="entry name" value="HTH_ARAC_FAMILY_2"/>
    <property type="match status" value="1"/>
</dbReference>
<dbReference type="Pfam" id="PF07495">
    <property type="entry name" value="Y_Y_Y"/>
    <property type="match status" value="1"/>
</dbReference>
<dbReference type="SUPFAM" id="SSF52172">
    <property type="entry name" value="CheY-like"/>
    <property type="match status" value="1"/>
</dbReference>
<dbReference type="InterPro" id="IPR036890">
    <property type="entry name" value="HATPase_C_sf"/>
</dbReference>
<dbReference type="RefSeq" id="WP_099149808.1">
    <property type="nucleotide sequence ID" value="NZ_PDUD01000017.1"/>
</dbReference>
<dbReference type="SMART" id="SM00448">
    <property type="entry name" value="REC"/>
    <property type="match status" value="1"/>
</dbReference>
<dbReference type="CDD" id="cd00075">
    <property type="entry name" value="HATPase"/>
    <property type="match status" value="1"/>
</dbReference>
<dbReference type="PANTHER" id="PTHR43547">
    <property type="entry name" value="TWO-COMPONENT HISTIDINE KINASE"/>
    <property type="match status" value="1"/>
</dbReference>
<dbReference type="SUPFAM" id="SSF46689">
    <property type="entry name" value="Homeodomain-like"/>
    <property type="match status" value="1"/>
</dbReference>
<keyword evidence="13" id="KW-0812">Transmembrane</keyword>
<keyword evidence="9" id="KW-0805">Transcription regulation</keyword>
<proteinExistence type="predicted"/>
<feature type="domain" description="Response regulatory" evidence="16">
    <location>
        <begin position="1073"/>
        <end position="1188"/>
    </location>
</feature>
<dbReference type="OrthoDB" id="717811at2"/>
<dbReference type="PANTHER" id="PTHR43547:SF2">
    <property type="entry name" value="HYBRID SIGNAL TRANSDUCTION HISTIDINE KINASE C"/>
    <property type="match status" value="1"/>
</dbReference>
<dbReference type="GO" id="GO:0000155">
    <property type="term" value="F:phosphorelay sensor kinase activity"/>
    <property type="evidence" value="ECO:0007669"/>
    <property type="project" value="InterPro"/>
</dbReference>
<dbReference type="Pfam" id="PF12833">
    <property type="entry name" value="HTH_18"/>
    <property type="match status" value="1"/>
</dbReference>
<name>A0A2D0NDI2_FLAN2</name>
<dbReference type="Gene3D" id="2.60.40.10">
    <property type="entry name" value="Immunoglobulins"/>
    <property type="match status" value="1"/>
</dbReference>
<dbReference type="EMBL" id="PDUD01000017">
    <property type="protein sequence ID" value="PHN06552.1"/>
    <property type="molecule type" value="Genomic_DNA"/>
</dbReference>
<dbReference type="Gene3D" id="2.130.10.10">
    <property type="entry name" value="YVTN repeat-like/Quinoprotein amine dehydrogenase"/>
    <property type="match status" value="2"/>
</dbReference>
<dbReference type="InterPro" id="IPR001789">
    <property type="entry name" value="Sig_transdc_resp-reg_receiver"/>
</dbReference>
<evidence type="ECO:0000256" key="1">
    <source>
        <dbReference type="ARBA" id="ARBA00000085"/>
    </source>
</evidence>
<dbReference type="Gene3D" id="1.10.10.60">
    <property type="entry name" value="Homeodomain-like"/>
    <property type="match status" value="1"/>
</dbReference>
<dbReference type="PROSITE" id="PS50110">
    <property type="entry name" value="RESPONSE_REGULATORY"/>
    <property type="match status" value="1"/>
</dbReference>
<keyword evidence="8" id="KW-0902">Two-component regulatory system</keyword>
<evidence type="ECO:0000256" key="10">
    <source>
        <dbReference type="ARBA" id="ARBA00023125"/>
    </source>
</evidence>
<comment type="catalytic activity">
    <reaction evidence="1">
        <text>ATP + protein L-histidine = ADP + protein N-phospho-L-histidine.</text>
        <dbReference type="EC" id="2.7.13.3"/>
    </reaction>
</comment>
<dbReference type="SMART" id="SM00387">
    <property type="entry name" value="HATPase_c"/>
    <property type="match status" value="1"/>
</dbReference>
<dbReference type="InterPro" id="IPR003594">
    <property type="entry name" value="HATPase_dom"/>
</dbReference>
<dbReference type="SUPFAM" id="SSF47384">
    <property type="entry name" value="Homodimeric domain of signal transducing histidine kinase"/>
    <property type="match status" value="1"/>
</dbReference>
<dbReference type="Gene3D" id="3.30.565.10">
    <property type="entry name" value="Histidine kinase-like ATPase, C-terminal domain"/>
    <property type="match status" value="1"/>
</dbReference>
<evidence type="ECO:0000256" key="11">
    <source>
        <dbReference type="ARBA" id="ARBA00023163"/>
    </source>
</evidence>
<evidence type="ECO:0000256" key="7">
    <source>
        <dbReference type="ARBA" id="ARBA00022840"/>
    </source>
</evidence>
<dbReference type="EC" id="2.7.13.3" evidence="2"/>
<keyword evidence="7" id="KW-0067">ATP-binding</keyword>
<evidence type="ECO:0000259" key="16">
    <source>
        <dbReference type="PROSITE" id="PS50110"/>
    </source>
</evidence>
<feature type="domain" description="Histidine kinase" evidence="15">
    <location>
        <begin position="816"/>
        <end position="1033"/>
    </location>
</feature>
<keyword evidence="4" id="KW-0808">Transferase</keyword>
<gene>
    <name evidence="17" type="ORF">CRP01_09615</name>
</gene>
<evidence type="ECO:0000256" key="12">
    <source>
        <dbReference type="PROSITE-ProRule" id="PRU00169"/>
    </source>
</evidence>
<dbReference type="SMART" id="SM00388">
    <property type="entry name" value="HisKA"/>
    <property type="match status" value="1"/>
</dbReference>
<dbReference type="CDD" id="cd00082">
    <property type="entry name" value="HisKA"/>
    <property type="match status" value="1"/>
</dbReference>